<evidence type="ECO:0000313" key="2">
    <source>
        <dbReference type="Proteomes" id="UP000222479"/>
    </source>
</evidence>
<accession>A0A142KCH2</accession>
<protein>
    <submittedName>
        <fullName evidence="1">Uncharacterized protein</fullName>
    </submittedName>
</protein>
<dbReference type="Proteomes" id="UP000222479">
    <property type="component" value="Segment"/>
</dbReference>
<evidence type="ECO:0000313" key="1">
    <source>
        <dbReference type="EMBL" id="AMS03805.1"/>
    </source>
</evidence>
<sequence length="88" mass="10044">MRVLPTHSSDDRARRGCCPVIALPTNHQKGDGSMPPRSKRELNRLTDHQLATLQDDLDEQRHVAEVEAKRVADIRHERLLGIRKQSTD</sequence>
<gene>
    <name evidence="1" type="primary">95</name>
    <name evidence="1" type="ORF">SEA_BENCZKOWSKI14_95</name>
</gene>
<proteinExistence type="predicted"/>
<dbReference type="EMBL" id="KU963262">
    <property type="protein sequence ID" value="AMS03805.1"/>
    <property type="molecule type" value="Genomic_DNA"/>
</dbReference>
<organism evidence="1 2">
    <name type="scientific">Gordonia phage Benczkowski14</name>
    <dbReference type="NCBI Taxonomy" id="1821550"/>
    <lineage>
        <taxon>Viruses</taxon>
        <taxon>Duplodnaviria</taxon>
        <taxon>Heunggongvirae</taxon>
        <taxon>Uroviricota</taxon>
        <taxon>Caudoviricetes</taxon>
        <taxon>Demosthenesvirus</taxon>
        <taxon>Demosthenesvirus katyusha</taxon>
    </lineage>
</organism>
<reference evidence="1 2" key="1">
    <citation type="submission" date="2016-03" db="EMBL/GenBank/DDBJ databases">
        <authorList>
            <person name="Benczkowski M.S."/>
            <person name="Hwang M."/>
            <person name="Kruczek E."/>
            <person name="Lin L."/>
            <person name="Milliken K.A."/>
            <person name="Toner C.L."/>
            <person name="Furbee E.C."/>
            <person name="Grubb S.R."/>
            <person name="Warner M.H."/>
            <person name="Montgomery M.T."/>
            <person name="Garlena R.A."/>
            <person name="Russell D.A."/>
            <person name="Pope W.H."/>
            <person name="Jacobs-Sera D."/>
            <person name="Hendrix R.W."/>
            <person name="Hatfull G.F."/>
        </authorList>
    </citation>
    <scope>NUCLEOTIDE SEQUENCE [LARGE SCALE GENOMIC DNA]</scope>
</reference>
<name>A0A142KCH2_9CAUD</name>